<sequence length="181" mass="19850">MITKEQAQDMLASIERTEHRSAQYFNLAQYGRYAQLWGAILVVGHAICFFCPGNEPMVLVSCDIVTALLMPLLRRFDVSPRRRTDRRLWAAAAIVIGFGALASYLIGPDLRAIEVLWTCMIMGAIMLRGLLTGTRWIVLGGVACATSVLAYLYLGSWYHVAMAAALGGGLLLAGTWLRGAR</sequence>
<evidence type="ECO:0008006" key="4">
    <source>
        <dbReference type="Google" id="ProtNLM"/>
    </source>
</evidence>
<evidence type="ECO:0000313" key="2">
    <source>
        <dbReference type="EMBL" id="NGZ85682.1"/>
    </source>
</evidence>
<reference evidence="3" key="2">
    <citation type="submission" date="2023-07" db="EMBL/GenBank/DDBJ databases">
        <title>Duganella aceri sp. nov., isolated from tree sap.</title>
        <authorList>
            <person name="Kim I.S."/>
        </authorList>
    </citation>
    <scope>NUCLEOTIDE SEQUENCE [LARGE SCALE GENOMIC DNA]</scope>
    <source>
        <strain evidence="3">SAP-35</strain>
    </source>
</reference>
<comment type="caution">
    <text evidence="2">The sequence shown here is derived from an EMBL/GenBank/DDBJ whole genome shotgun (WGS) entry which is preliminary data.</text>
</comment>
<keyword evidence="1" id="KW-0472">Membrane</keyword>
<protein>
    <recommendedName>
        <fullName evidence="4">Diguanylate cyclase</fullName>
    </recommendedName>
</protein>
<feature type="transmembrane region" description="Helical" evidence="1">
    <location>
        <begin position="112"/>
        <end position="131"/>
    </location>
</feature>
<keyword evidence="3" id="KW-1185">Reference proteome</keyword>
<feature type="transmembrane region" description="Helical" evidence="1">
    <location>
        <begin position="88"/>
        <end position="106"/>
    </location>
</feature>
<dbReference type="EMBL" id="JAADJT010000006">
    <property type="protein sequence ID" value="NGZ85682.1"/>
    <property type="molecule type" value="Genomic_DNA"/>
</dbReference>
<proteinExistence type="predicted"/>
<evidence type="ECO:0000256" key="1">
    <source>
        <dbReference type="SAM" id="Phobius"/>
    </source>
</evidence>
<reference evidence="2 3" key="1">
    <citation type="submission" date="2020-01" db="EMBL/GenBank/DDBJ databases">
        <authorList>
            <person name="Lee S.D."/>
        </authorList>
    </citation>
    <scope>NUCLEOTIDE SEQUENCE [LARGE SCALE GENOMIC DNA]</scope>
    <source>
        <strain evidence="2 3">SAP-35</strain>
    </source>
</reference>
<organism evidence="2 3">
    <name type="scientific">Duganella aceris</name>
    <dbReference type="NCBI Taxonomy" id="2703883"/>
    <lineage>
        <taxon>Bacteria</taxon>
        <taxon>Pseudomonadati</taxon>
        <taxon>Pseudomonadota</taxon>
        <taxon>Betaproteobacteria</taxon>
        <taxon>Burkholderiales</taxon>
        <taxon>Oxalobacteraceae</taxon>
        <taxon>Telluria group</taxon>
        <taxon>Duganella</taxon>
    </lineage>
</organism>
<feature type="transmembrane region" description="Helical" evidence="1">
    <location>
        <begin position="136"/>
        <end position="154"/>
    </location>
</feature>
<gene>
    <name evidence="2" type="ORF">GW587_15625</name>
</gene>
<name>A0ABX0FMF1_9BURK</name>
<accession>A0ABX0FMF1</accession>
<feature type="transmembrane region" description="Helical" evidence="1">
    <location>
        <begin position="160"/>
        <end position="177"/>
    </location>
</feature>
<keyword evidence="1" id="KW-1133">Transmembrane helix</keyword>
<dbReference type="RefSeq" id="WP_166104737.1">
    <property type="nucleotide sequence ID" value="NZ_JAADJT010000006.1"/>
</dbReference>
<keyword evidence="1" id="KW-0812">Transmembrane</keyword>
<evidence type="ECO:0000313" key="3">
    <source>
        <dbReference type="Proteomes" id="UP000666369"/>
    </source>
</evidence>
<dbReference type="Proteomes" id="UP000666369">
    <property type="component" value="Unassembled WGS sequence"/>
</dbReference>